<evidence type="ECO:0000313" key="3">
    <source>
        <dbReference type="Proteomes" id="UP000295302"/>
    </source>
</evidence>
<gene>
    <name evidence="2" type="ORF">E1286_21995</name>
</gene>
<organism evidence="2 3">
    <name type="scientific">Nonomuraea terrae</name>
    <dbReference type="NCBI Taxonomy" id="2530383"/>
    <lineage>
        <taxon>Bacteria</taxon>
        <taxon>Bacillati</taxon>
        <taxon>Actinomycetota</taxon>
        <taxon>Actinomycetes</taxon>
        <taxon>Streptosporangiales</taxon>
        <taxon>Streptosporangiaceae</taxon>
        <taxon>Nonomuraea</taxon>
    </lineage>
</organism>
<dbReference type="EMBL" id="SMKQ01000067">
    <property type="protein sequence ID" value="TDD46078.1"/>
    <property type="molecule type" value="Genomic_DNA"/>
</dbReference>
<dbReference type="AlphaFoldDB" id="A0A4R4YM16"/>
<proteinExistence type="predicted"/>
<reference evidence="2 3" key="1">
    <citation type="submission" date="2019-03" db="EMBL/GenBank/DDBJ databases">
        <title>Draft genome sequences of novel Actinobacteria.</title>
        <authorList>
            <person name="Sahin N."/>
            <person name="Ay H."/>
            <person name="Saygin H."/>
        </authorList>
    </citation>
    <scope>NUCLEOTIDE SEQUENCE [LARGE SCALE GENOMIC DNA]</scope>
    <source>
        <strain evidence="2 3">CH32</strain>
    </source>
</reference>
<name>A0A4R4YM16_9ACTN</name>
<keyword evidence="3" id="KW-1185">Reference proteome</keyword>
<dbReference type="RefSeq" id="WP_132615316.1">
    <property type="nucleotide sequence ID" value="NZ_SMKQ01000067.1"/>
</dbReference>
<sequence length="436" mass="46081">MIACVLALVLLGGGGVGAYALLSSGGETVESVSGEQPGDTTPESERPVAKPASFKGEDLCAILPSDLLKRLVRNAQENPADDTSTMSSAESTCKWESGEQPQGKVEQKRDLEVVLTTYEKARDDFDAKQHYAIRQENTQAMPADPPEGFRFSEPRSVPGLGEASYAFTSTSTDSPTKSVDAEITFQLSGALVTVGYGGYDALPGLGAGYRKLSESQVMSSAQEAAKAISAALLKGEAPSDDGEVTRITAASRGRDVCEALSAEIVQKYVGKARTSARNTEYSDERWASCGWSSTFDPGGRSEVAYDMVDLRVNVATMDEGVAAARHEFRQRKKDATAVPAGVPQEQPAEKSRPIALTGIGEEAFAQLSTSDQIVNRREGSIVYRVGGQVVEVTFGGLSTVATTAGPDSGTTALSEEKVLTALKDIAKRLASRTTGK</sequence>
<comment type="caution">
    <text evidence="2">The sequence shown here is derived from an EMBL/GenBank/DDBJ whole genome shotgun (WGS) entry which is preliminary data.</text>
</comment>
<accession>A0A4R4YM16</accession>
<evidence type="ECO:0000256" key="1">
    <source>
        <dbReference type="SAM" id="MobiDB-lite"/>
    </source>
</evidence>
<feature type="region of interest" description="Disordered" evidence="1">
    <location>
        <begin position="28"/>
        <end position="51"/>
    </location>
</feature>
<evidence type="ECO:0000313" key="2">
    <source>
        <dbReference type="EMBL" id="TDD46078.1"/>
    </source>
</evidence>
<protein>
    <recommendedName>
        <fullName evidence="4">DUF3558 domain-containing protein</fullName>
    </recommendedName>
</protein>
<feature type="compositionally biased region" description="Polar residues" evidence="1">
    <location>
        <begin position="76"/>
        <end position="91"/>
    </location>
</feature>
<feature type="region of interest" description="Disordered" evidence="1">
    <location>
        <begin position="76"/>
        <end position="107"/>
    </location>
</feature>
<dbReference type="Proteomes" id="UP000295302">
    <property type="component" value="Unassembled WGS sequence"/>
</dbReference>
<evidence type="ECO:0008006" key="4">
    <source>
        <dbReference type="Google" id="ProtNLM"/>
    </source>
</evidence>